<gene>
    <name evidence="12" type="primary">Contig6102.g6525</name>
    <name evidence="12" type="ORF">STYLEM_7634</name>
</gene>
<dbReference type="GO" id="GO:0033353">
    <property type="term" value="P:S-adenosylmethionine cycle"/>
    <property type="evidence" value="ECO:0007669"/>
    <property type="project" value="TreeGrafter"/>
</dbReference>
<evidence type="ECO:0000256" key="4">
    <source>
        <dbReference type="ARBA" id="ARBA00022801"/>
    </source>
</evidence>
<dbReference type="UniPathway" id="UPA00314">
    <property type="reaction ID" value="UER00076"/>
</dbReference>
<dbReference type="Pfam" id="PF00670">
    <property type="entry name" value="AdoHcyase_NAD"/>
    <property type="match status" value="1"/>
</dbReference>
<feature type="binding site" evidence="7">
    <location>
        <position position="145"/>
    </location>
    <ligand>
        <name>substrate</name>
    </ligand>
</feature>
<dbReference type="GO" id="GO:0004013">
    <property type="term" value="F:adenosylhomocysteinase activity"/>
    <property type="evidence" value="ECO:0007669"/>
    <property type="project" value="UniProtKB-EC"/>
</dbReference>
<dbReference type="EMBL" id="CCKQ01007291">
    <property type="protein sequence ID" value="CDW78653.1"/>
    <property type="molecule type" value="Genomic_DNA"/>
</dbReference>
<sequence>MHTNGFESQIADINLHEWGRKEIKLAETEMPGNISMQFQQKLGLMALRTMFGPQKVLKGAKISGCLSVTLQTAVLIETLKELGAEIRWASCNNFSTHDHAAAALVHSKSANIFAWNGETTEEYWNCNQKIFEWPDCDGPDLLIDDGSDCTILIHNGIKYEQEFAKTGAFTNPDEFENREFEVMTKMIIKGLRECGDKWTKIGNRLIGIAEETTCGIHRLQKMSKRGELLVRAINVNDSVTKTKFDNMYGCRQSLIDGIMRATGIMISGKKVVICGYGDVGKGCAQIMRAFGARVVVTECDPICALQACLEGHEVKRLETVVREADIFITASGNRKVITTHHMEQMKNNVILGNIGSFDDEIDVDGIKKYPGIFKENIKPLVDRYKFPQGHSVIVLAEGTCFNMACANGNPSFVMSNSFANQVLAMIELWTSRNETKYEKGKIYVLPKKLDEMVARLHLHALDAELTELTQEQADYINCQVNGPYKSLSYRY</sequence>
<dbReference type="NCBIfam" id="TIGR00936">
    <property type="entry name" value="ahcY"/>
    <property type="match status" value="1"/>
</dbReference>
<comment type="pathway">
    <text evidence="1 9">Amino-acid biosynthesis; L-homocysteine biosynthesis; L-homocysteine from S-adenosyl-L-homocysteine: step 1/1.</text>
</comment>
<dbReference type="GO" id="GO:0005829">
    <property type="term" value="C:cytosol"/>
    <property type="evidence" value="ECO:0007669"/>
    <property type="project" value="TreeGrafter"/>
</dbReference>
<dbReference type="FunCoup" id="A0A078ACT4">
    <property type="interactions" value="236"/>
</dbReference>
<proteinExistence type="inferred from homology"/>
<dbReference type="SUPFAM" id="SSF52283">
    <property type="entry name" value="Formate/glycerate dehydrogenase catalytic domain-like"/>
    <property type="match status" value="1"/>
</dbReference>
<dbReference type="SMART" id="SM00996">
    <property type="entry name" value="AdoHcyase"/>
    <property type="match status" value="1"/>
</dbReference>
<evidence type="ECO:0000256" key="8">
    <source>
        <dbReference type="PIRSR" id="PIRSR001109-2"/>
    </source>
</evidence>
<dbReference type="Proteomes" id="UP000039865">
    <property type="component" value="Unassembled WGS sequence"/>
</dbReference>
<dbReference type="SMART" id="SM00997">
    <property type="entry name" value="AdoHcyase_NAD"/>
    <property type="match status" value="1"/>
</dbReference>
<dbReference type="NCBIfam" id="NF004005">
    <property type="entry name" value="PRK05476.2-3"/>
    <property type="match status" value="1"/>
</dbReference>
<keyword evidence="13" id="KW-1185">Reference proteome</keyword>
<evidence type="ECO:0000259" key="11">
    <source>
        <dbReference type="SMART" id="SM00997"/>
    </source>
</evidence>
<dbReference type="InterPro" id="IPR015878">
    <property type="entry name" value="Ado_hCys_hydrolase_NAD-bd"/>
</dbReference>
<comment type="similarity">
    <text evidence="2 10">Belongs to the adenosylhomocysteinase family.</text>
</comment>
<dbReference type="InterPro" id="IPR036291">
    <property type="entry name" value="NAD(P)-bd_dom_sf"/>
</dbReference>
<feature type="binding site" evidence="7">
    <location>
        <position position="211"/>
    </location>
    <ligand>
        <name>substrate</name>
    </ligand>
</feature>
<comment type="catalytic activity">
    <reaction evidence="9">
        <text>S-adenosyl-L-homocysteine + H2O = L-homocysteine + adenosine</text>
        <dbReference type="Rhea" id="RHEA:21708"/>
        <dbReference type="ChEBI" id="CHEBI:15377"/>
        <dbReference type="ChEBI" id="CHEBI:16335"/>
        <dbReference type="ChEBI" id="CHEBI:57856"/>
        <dbReference type="ChEBI" id="CHEBI:58199"/>
        <dbReference type="EC" id="3.13.2.1"/>
    </reaction>
</comment>
<dbReference type="PROSITE" id="PS00739">
    <property type="entry name" value="ADOHCYASE_2"/>
    <property type="match status" value="1"/>
</dbReference>
<dbReference type="PANTHER" id="PTHR23420">
    <property type="entry name" value="ADENOSYLHOMOCYSTEINASE"/>
    <property type="match status" value="1"/>
</dbReference>
<dbReference type="GO" id="GO:0006730">
    <property type="term" value="P:one-carbon metabolic process"/>
    <property type="evidence" value="ECO:0007669"/>
    <property type="project" value="UniProtKB-KW"/>
</dbReference>
<dbReference type="PANTHER" id="PTHR23420:SF0">
    <property type="entry name" value="ADENOSYLHOMOCYSTEINASE"/>
    <property type="match status" value="1"/>
</dbReference>
<evidence type="ECO:0000256" key="9">
    <source>
        <dbReference type="RuleBase" id="RU000548"/>
    </source>
</evidence>
<evidence type="ECO:0000256" key="5">
    <source>
        <dbReference type="ARBA" id="ARBA00023027"/>
    </source>
</evidence>
<dbReference type="AlphaFoldDB" id="A0A078ACT4"/>
<dbReference type="FunFam" id="3.40.50.720:FF:000004">
    <property type="entry name" value="Adenosylhomocysteinase"/>
    <property type="match status" value="1"/>
</dbReference>
<dbReference type="Pfam" id="PF05221">
    <property type="entry name" value="AdoHcyase"/>
    <property type="match status" value="1"/>
</dbReference>
<evidence type="ECO:0000313" key="13">
    <source>
        <dbReference type="Proteomes" id="UP000039865"/>
    </source>
</evidence>
<keyword evidence="3 9" id="KW-0554">One-carbon metabolism</keyword>
<protein>
    <recommendedName>
        <fullName evidence="6 9">Adenosylhomocysteinase</fullName>
        <ecNumber evidence="6 9">3.13.2.1</ecNumber>
    </recommendedName>
</protein>
<feature type="domain" description="S-adenosyl-L-homocysteine hydrolase NAD binding" evidence="11">
    <location>
        <begin position="246"/>
        <end position="408"/>
    </location>
</feature>
<dbReference type="InterPro" id="IPR000043">
    <property type="entry name" value="Adenosylhomocysteinase-like"/>
</dbReference>
<feature type="binding site" evidence="7">
    <location>
        <position position="69"/>
    </location>
    <ligand>
        <name>substrate</name>
    </ligand>
</feature>
<dbReference type="EC" id="3.13.2.1" evidence="6 9"/>
<dbReference type="Gene3D" id="3.40.50.1480">
    <property type="entry name" value="Adenosylhomocysteinase-like"/>
    <property type="match status" value="1"/>
</dbReference>
<feature type="binding site" evidence="8">
    <location>
        <position position="298"/>
    </location>
    <ligand>
        <name>NAD(+)</name>
        <dbReference type="ChEBI" id="CHEBI:57540"/>
    </ligand>
</feature>
<evidence type="ECO:0000256" key="7">
    <source>
        <dbReference type="PIRSR" id="PIRSR001109-1"/>
    </source>
</evidence>
<evidence type="ECO:0000256" key="2">
    <source>
        <dbReference type="ARBA" id="ARBA00007122"/>
    </source>
</evidence>
<dbReference type="OMA" id="QMESSEQ"/>
<feature type="binding site" evidence="8">
    <location>
        <begin position="277"/>
        <end position="282"/>
    </location>
    <ligand>
        <name>NAD(+)</name>
        <dbReference type="ChEBI" id="CHEBI:57540"/>
    </ligand>
</feature>
<name>A0A078ACT4_STYLE</name>
<comment type="cofactor">
    <cofactor evidence="8 9">
        <name>NAD(+)</name>
        <dbReference type="ChEBI" id="CHEBI:57540"/>
    </cofactor>
    <text evidence="8 9">Binds 1 NAD(+) per subunit.</text>
</comment>
<dbReference type="PIRSF" id="PIRSF001109">
    <property type="entry name" value="Ad_hcy_hydrolase"/>
    <property type="match status" value="1"/>
</dbReference>
<organism evidence="12 13">
    <name type="scientific">Stylonychia lemnae</name>
    <name type="common">Ciliate</name>
    <dbReference type="NCBI Taxonomy" id="5949"/>
    <lineage>
        <taxon>Eukaryota</taxon>
        <taxon>Sar</taxon>
        <taxon>Alveolata</taxon>
        <taxon>Ciliophora</taxon>
        <taxon>Intramacronucleata</taxon>
        <taxon>Spirotrichea</taxon>
        <taxon>Stichotrichia</taxon>
        <taxon>Sporadotrichida</taxon>
        <taxon>Oxytrichidae</taxon>
        <taxon>Stylonychinae</taxon>
        <taxon>Stylonychia</taxon>
    </lineage>
</organism>
<dbReference type="OrthoDB" id="10007170at2759"/>
<evidence type="ECO:0000256" key="3">
    <source>
        <dbReference type="ARBA" id="ARBA00022563"/>
    </source>
</evidence>
<dbReference type="InterPro" id="IPR020082">
    <property type="entry name" value="S-Ado-L-homoCys_hydrolase_CS"/>
</dbReference>
<dbReference type="SUPFAM" id="SSF51735">
    <property type="entry name" value="NAD(P)-binding Rossmann-fold domains"/>
    <property type="match status" value="1"/>
</dbReference>
<dbReference type="Gene3D" id="3.40.50.720">
    <property type="entry name" value="NAD(P)-binding Rossmann-like Domain"/>
    <property type="match status" value="1"/>
</dbReference>
<keyword evidence="5 8" id="KW-0520">NAD</keyword>
<reference evidence="12 13" key="1">
    <citation type="submission" date="2014-06" db="EMBL/GenBank/DDBJ databases">
        <authorList>
            <person name="Swart Estienne"/>
        </authorList>
    </citation>
    <scope>NUCLEOTIDE SEQUENCE [LARGE SCALE GENOMIC DNA]</scope>
    <source>
        <strain evidence="12 13">130c</strain>
    </source>
</reference>
<dbReference type="PROSITE" id="PS00738">
    <property type="entry name" value="ADOHCYASE_1"/>
    <property type="match status" value="1"/>
</dbReference>
<accession>A0A078ACT4</accession>
<evidence type="ECO:0000256" key="1">
    <source>
        <dbReference type="ARBA" id="ARBA00005195"/>
    </source>
</evidence>
<dbReference type="CDD" id="cd00401">
    <property type="entry name" value="SAHH"/>
    <property type="match status" value="1"/>
</dbReference>
<dbReference type="InParanoid" id="A0A078ACT4"/>
<dbReference type="InterPro" id="IPR042172">
    <property type="entry name" value="Adenosylhomocyst_ase-like_sf"/>
</dbReference>
<feature type="binding site" evidence="8">
    <location>
        <position position="402"/>
    </location>
    <ligand>
        <name>NAD(+)</name>
        <dbReference type="ChEBI" id="CHEBI:57540"/>
    </ligand>
</feature>
<feature type="binding site" evidence="7">
    <location>
        <position position="241"/>
    </location>
    <ligand>
        <name>substrate</name>
    </ligand>
</feature>
<feature type="binding site" evidence="7">
    <location>
        <position position="245"/>
    </location>
    <ligand>
        <name>substrate</name>
    </ligand>
</feature>
<evidence type="ECO:0000313" key="12">
    <source>
        <dbReference type="EMBL" id="CDW78653.1"/>
    </source>
</evidence>
<keyword evidence="4 9" id="KW-0378">Hydrolase</keyword>
<evidence type="ECO:0000256" key="6">
    <source>
        <dbReference type="ARBA" id="ARBA00034527"/>
    </source>
</evidence>
<evidence type="ECO:0000256" key="10">
    <source>
        <dbReference type="RuleBase" id="RU004166"/>
    </source>
</evidence>